<dbReference type="Proteomes" id="UP000576082">
    <property type="component" value="Unassembled WGS sequence"/>
</dbReference>
<dbReference type="RefSeq" id="WP_169660117.1">
    <property type="nucleotide sequence ID" value="NZ_JABANE010000121.1"/>
</dbReference>
<dbReference type="PANTHER" id="PTHR34989">
    <property type="entry name" value="PROTEIN HDED"/>
    <property type="match status" value="1"/>
</dbReference>
<feature type="transmembrane region" description="Helical" evidence="1">
    <location>
        <begin position="131"/>
        <end position="148"/>
    </location>
</feature>
<feature type="transmembrane region" description="Helical" evidence="1">
    <location>
        <begin position="101"/>
        <end position="119"/>
    </location>
</feature>
<feature type="transmembrane region" description="Helical" evidence="1">
    <location>
        <begin position="154"/>
        <end position="173"/>
    </location>
</feature>
<keyword evidence="1" id="KW-1133">Transmembrane helix</keyword>
<dbReference type="AlphaFoldDB" id="A0A7X9S0I3"/>
<dbReference type="GO" id="GO:0005886">
    <property type="term" value="C:plasma membrane"/>
    <property type="evidence" value="ECO:0007669"/>
    <property type="project" value="TreeGrafter"/>
</dbReference>
<keyword evidence="1" id="KW-0472">Membrane</keyword>
<protein>
    <submittedName>
        <fullName evidence="2">HdeD family acid-resistance protein</fullName>
    </submittedName>
</protein>
<dbReference type="InterPro" id="IPR052712">
    <property type="entry name" value="Acid_resist_chaperone_HdeD"/>
</dbReference>
<dbReference type="InterPro" id="IPR005325">
    <property type="entry name" value="DUF308_memb"/>
</dbReference>
<name>A0A7X9S0I3_9BACT</name>
<evidence type="ECO:0000313" key="3">
    <source>
        <dbReference type="Proteomes" id="UP000576082"/>
    </source>
</evidence>
<evidence type="ECO:0000256" key="1">
    <source>
        <dbReference type="SAM" id="Phobius"/>
    </source>
</evidence>
<dbReference type="Pfam" id="PF03729">
    <property type="entry name" value="DUF308"/>
    <property type="match status" value="2"/>
</dbReference>
<sequence length="195" mass="21911">METKNSLQRSIKHWYLPLISGILFIIAGVFTFTYPIESYVALSTLFSVTFIIMGISDITFSILNRKVIKGWGWQLLLGFTYTLLGIFLIKNPAISIVTLPMYVGFSFLIRAIGTISFSQDLRRFGLISHDPLMFIGVVGLIFSLILIWNPVFAGFTIITLTGVTCILLGVYHVSLSMKLKKAKNFIKDVSKMELV</sequence>
<feature type="transmembrane region" description="Helical" evidence="1">
    <location>
        <begin position="70"/>
        <end position="89"/>
    </location>
</feature>
<feature type="transmembrane region" description="Helical" evidence="1">
    <location>
        <begin position="14"/>
        <end position="34"/>
    </location>
</feature>
<keyword evidence="1" id="KW-0812">Transmembrane</keyword>
<dbReference type="EMBL" id="JABANE010000121">
    <property type="protein sequence ID" value="NME71917.1"/>
    <property type="molecule type" value="Genomic_DNA"/>
</dbReference>
<gene>
    <name evidence="2" type="ORF">HHU12_28385</name>
</gene>
<organism evidence="2 3">
    <name type="scientific">Flammeovirga aprica JL-4</name>
    <dbReference type="NCBI Taxonomy" id="694437"/>
    <lineage>
        <taxon>Bacteria</taxon>
        <taxon>Pseudomonadati</taxon>
        <taxon>Bacteroidota</taxon>
        <taxon>Cytophagia</taxon>
        <taxon>Cytophagales</taxon>
        <taxon>Flammeovirgaceae</taxon>
        <taxon>Flammeovirga</taxon>
    </lineage>
</organism>
<proteinExistence type="predicted"/>
<accession>A0A7X9S0I3</accession>
<dbReference type="PANTHER" id="PTHR34989:SF1">
    <property type="entry name" value="PROTEIN HDED"/>
    <property type="match status" value="1"/>
</dbReference>
<feature type="transmembrane region" description="Helical" evidence="1">
    <location>
        <begin position="40"/>
        <end position="63"/>
    </location>
</feature>
<reference evidence="2 3" key="1">
    <citation type="submission" date="2020-04" db="EMBL/GenBank/DDBJ databases">
        <title>Flammeovirga sp. SR4, a novel species isolated from seawater.</title>
        <authorList>
            <person name="Wang X."/>
        </authorList>
    </citation>
    <scope>NUCLEOTIDE SEQUENCE [LARGE SCALE GENOMIC DNA]</scope>
    <source>
        <strain evidence="2 3">ATCC 23126</strain>
    </source>
</reference>
<keyword evidence="3" id="KW-1185">Reference proteome</keyword>
<evidence type="ECO:0000313" key="2">
    <source>
        <dbReference type="EMBL" id="NME71917.1"/>
    </source>
</evidence>
<comment type="caution">
    <text evidence="2">The sequence shown here is derived from an EMBL/GenBank/DDBJ whole genome shotgun (WGS) entry which is preliminary data.</text>
</comment>